<feature type="compositionally biased region" description="Low complexity" evidence="1">
    <location>
        <begin position="27"/>
        <end position="37"/>
    </location>
</feature>
<dbReference type="WBParaSite" id="HDID_0000771401-mRNA-1">
    <property type="protein sequence ID" value="HDID_0000771401-mRNA-1"/>
    <property type="gene ID" value="HDID_0000771401"/>
</dbReference>
<evidence type="ECO:0000256" key="1">
    <source>
        <dbReference type="SAM" id="MobiDB-lite"/>
    </source>
</evidence>
<sequence length="103" mass="11061">MMPCLSGEKCGKSAGRQRGGVSTLLYSPSNPISLSSSSRRRFFDSIVTGAYRLAFKLELCMLAHDSCIPANGSFNEIATWMHGNGSSRGKGLMARVLTGERAD</sequence>
<feature type="region of interest" description="Disordered" evidence="1">
    <location>
        <begin position="1"/>
        <end position="37"/>
    </location>
</feature>
<dbReference type="EMBL" id="UYSG01010968">
    <property type="protein sequence ID" value="VDL60030.1"/>
    <property type="molecule type" value="Genomic_DNA"/>
</dbReference>
<reference evidence="2 3" key="2">
    <citation type="submission" date="2018-11" db="EMBL/GenBank/DDBJ databases">
        <authorList>
            <consortium name="Pathogen Informatics"/>
        </authorList>
    </citation>
    <scope>NUCLEOTIDE SEQUENCE [LARGE SCALE GENOMIC DNA]</scope>
</reference>
<organism evidence="4">
    <name type="scientific">Hymenolepis diminuta</name>
    <name type="common">Rat tapeworm</name>
    <dbReference type="NCBI Taxonomy" id="6216"/>
    <lineage>
        <taxon>Eukaryota</taxon>
        <taxon>Metazoa</taxon>
        <taxon>Spiralia</taxon>
        <taxon>Lophotrochozoa</taxon>
        <taxon>Platyhelminthes</taxon>
        <taxon>Cestoda</taxon>
        <taxon>Eucestoda</taxon>
        <taxon>Cyclophyllidea</taxon>
        <taxon>Hymenolepididae</taxon>
        <taxon>Hymenolepis</taxon>
    </lineage>
</organism>
<reference evidence="4" key="1">
    <citation type="submission" date="2017-02" db="UniProtKB">
        <authorList>
            <consortium name="WormBaseParasite"/>
        </authorList>
    </citation>
    <scope>IDENTIFICATION</scope>
</reference>
<evidence type="ECO:0000313" key="4">
    <source>
        <dbReference type="WBParaSite" id="HDID_0000771401-mRNA-1"/>
    </source>
</evidence>
<dbReference type="AlphaFoldDB" id="A0A0R3SRC6"/>
<proteinExistence type="predicted"/>
<accession>A0A0R3SRC6</accession>
<name>A0A0R3SRC6_HYMDI</name>
<evidence type="ECO:0000313" key="2">
    <source>
        <dbReference type="EMBL" id="VDL60030.1"/>
    </source>
</evidence>
<evidence type="ECO:0000313" key="3">
    <source>
        <dbReference type="Proteomes" id="UP000274504"/>
    </source>
</evidence>
<dbReference type="Proteomes" id="UP000274504">
    <property type="component" value="Unassembled WGS sequence"/>
</dbReference>
<protein>
    <submittedName>
        <fullName evidence="4">Smr domain-containing protein</fullName>
    </submittedName>
</protein>
<gene>
    <name evidence="2" type="ORF">HDID_LOCUS7712</name>
</gene>